<gene>
    <name evidence="1" type="ORF">TNCT_239661</name>
</gene>
<evidence type="ECO:0000313" key="1">
    <source>
        <dbReference type="EMBL" id="GFQ82806.1"/>
    </source>
</evidence>
<name>A0A8X6KSM9_TRICU</name>
<evidence type="ECO:0000313" key="2">
    <source>
        <dbReference type="Proteomes" id="UP000887116"/>
    </source>
</evidence>
<proteinExistence type="predicted"/>
<keyword evidence="2" id="KW-1185">Reference proteome</keyword>
<sequence length="68" mass="8022">MPIIDMDSVNKADLPPADPLDHFRLLSECEKNARLLEIRLRLYKDFIHEEERSPSTAIHPLDKDIWPR</sequence>
<organism evidence="1 2">
    <name type="scientific">Trichonephila clavata</name>
    <name type="common">Joro spider</name>
    <name type="synonym">Nephila clavata</name>
    <dbReference type="NCBI Taxonomy" id="2740835"/>
    <lineage>
        <taxon>Eukaryota</taxon>
        <taxon>Metazoa</taxon>
        <taxon>Ecdysozoa</taxon>
        <taxon>Arthropoda</taxon>
        <taxon>Chelicerata</taxon>
        <taxon>Arachnida</taxon>
        <taxon>Araneae</taxon>
        <taxon>Araneomorphae</taxon>
        <taxon>Entelegynae</taxon>
        <taxon>Araneoidea</taxon>
        <taxon>Nephilidae</taxon>
        <taxon>Trichonephila</taxon>
    </lineage>
</organism>
<accession>A0A8X6KSM9</accession>
<comment type="caution">
    <text evidence="1">The sequence shown here is derived from an EMBL/GenBank/DDBJ whole genome shotgun (WGS) entry which is preliminary data.</text>
</comment>
<protein>
    <submittedName>
        <fullName evidence="1">Uncharacterized protein</fullName>
    </submittedName>
</protein>
<dbReference type="EMBL" id="BMAO01032506">
    <property type="protein sequence ID" value="GFQ82806.1"/>
    <property type="molecule type" value="Genomic_DNA"/>
</dbReference>
<dbReference type="AlphaFoldDB" id="A0A8X6KSM9"/>
<dbReference type="Proteomes" id="UP000887116">
    <property type="component" value="Unassembled WGS sequence"/>
</dbReference>
<reference evidence="1" key="1">
    <citation type="submission" date="2020-07" db="EMBL/GenBank/DDBJ databases">
        <title>Multicomponent nature underlies the extraordinary mechanical properties of spider dragline silk.</title>
        <authorList>
            <person name="Kono N."/>
            <person name="Nakamura H."/>
            <person name="Mori M."/>
            <person name="Yoshida Y."/>
            <person name="Ohtoshi R."/>
            <person name="Malay A.D."/>
            <person name="Moran D.A.P."/>
            <person name="Tomita M."/>
            <person name="Numata K."/>
            <person name="Arakawa K."/>
        </authorList>
    </citation>
    <scope>NUCLEOTIDE SEQUENCE</scope>
</reference>